<name>A0ACC1DKH1_9NEOP</name>
<sequence>MALYTILFGISLFMIVMVMAVIKKMYFRWKREHKIERMVQSAVEKPAVCMMIYTDKCVMCRREYADKIYVYNVIDKSDISLNRTEYH</sequence>
<proteinExistence type="predicted"/>
<gene>
    <name evidence="1" type="ORF">K1T71_000662</name>
</gene>
<organism evidence="1 2">
    <name type="scientific">Dendrolimus kikuchii</name>
    <dbReference type="NCBI Taxonomy" id="765133"/>
    <lineage>
        <taxon>Eukaryota</taxon>
        <taxon>Metazoa</taxon>
        <taxon>Ecdysozoa</taxon>
        <taxon>Arthropoda</taxon>
        <taxon>Hexapoda</taxon>
        <taxon>Insecta</taxon>
        <taxon>Pterygota</taxon>
        <taxon>Neoptera</taxon>
        <taxon>Endopterygota</taxon>
        <taxon>Lepidoptera</taxon>
        <taxon>Glossata</taxon>
        <taxon>Ditrysia</taxon>
        <taxon>Bombycoidea</taxon>
        <taxon>Lasiocampidae</taxon>
        <taxon>Dendrolimus</taxon>
    </lineage>
</organism>
<reference evidence="1 2" key="1">
    <citation type="journal article" date="2021" name="Front. Genet.">
        <title>Chromosome-Level Genome Assembly Reveals Significant Gene Expansion in the Toll and IMD Signaling Pathways of Dendrolimus kikuchii.</title>
        <authorList>
            <person name="Zhou J."/>
            <person name="Wu P."/>
            <person name="Xiong Z."/>
            <person name="Liu N."/>
            <person name="Zhao N."/>
            <person name="Ji M."/>
            <person name="Qiu Y."/>
            <person name="Yang B."/>
        </authorList>
    </citation>
    <scope>NUCLEOTIDE SEQUENCE [LARGE SCALE GENOMIC DNA]</scope>
    <source>
        <strain evidence="1">Ann1</strain>
    </source>
</reference>
<dbReference type="EMBL" id="CM034387">
    <property type="protein sequence ID" value="KAJ0184239.1"/>
    <property type="molecule type" value="Genomic_DNA"/>
</dbReference>
<protein>
    <submittedName>
        <fullName evidence="1">Uncharacterized protein</fullName>
    </submittedName>
</protein>
<keyword evidence="2" id="KW-1185">Reference proteome</keyword>
<evidence type="ECO:0000313" key="1">
    <source>
        <dbReference type="EMBL" id="KAJ0184239.1"/>
    </source>
</evidence>
<comment type="caution">
    <text evidence="1">The sequence shown here is derived from an EMBL/GenBank/DDBJ whole genome shotgun (WGS) entry which is preliminary data.</text>
</comment>
<accession>A0ACC1DKH1</accession>
<dbReference type="Proteomes" id="UP000824533">
    <property type="component" value="Linkage Group LG01"/>
</dbReference>
<evidence type="ECO:0000313" key="2">
    <source>
        <dbReference type="Proteomes" id="UP000824533"/>
    </source>
</evidence>